<organism evidence="2 3">
    <name type="scientific">Microdochium bolleyi</name>
    <dbReference type="NCBI Taxonomy" id="196109"/>
    <lineage>
        <taxon>Eukaryota</taxon>
        <taxon>Fungi</taxon>
        <taxon>Dikarya</taxon>
        <taxon>Ascomycota</taxon>
        <taxon>Pezizomycotina</taxon>
        <taxon>Sordariomycetes</taxon>
        <taxon>Xylariomycetidae</taxon>
        <taxon>Xylariales</taxon>
        <taxon>Microdochiaceae</taxon>
        <taxon>Microdochium</taxon>
    </lineage>
</organism>
<feature type="transmembrane region" description="Helical" evidence="1">
    <location>
        <begin position="31"/>
        <end position="53"/>
    </location>
</feature>
<keyword evidence="1" id="KW-1133">Transmembrane helix</keyword>
<dbReference type="AlphaFoldDB" id="A0A136IR21"/>
<feature type="transmembrane region" description="Helical" evidence="1">
    <location>
        <begin position="189"/>
        <end position="212"/>
    </location>
</feature>
<protein>
    <recommendedName>
        <fullName evidence="4">TLC domain-domain-containing protein</fullName>
    </recommendedName>
</protein>
<dbReference type="OrthoDB" id="10010954at2759"/>
<feature type="transmembrane region" description="Helical" evidence="1">
    <location>
        <begin position="224"/>
        <end position="249"/>
    </location>
</feature>
<reference evidence="3" key="1">
    <citation type="submission" date="2016-02" db="EMBL/GenBank/DDBJ databases">
        <title>Draft genome sequence of Microdochium bolleyi, a fungal endophyte of beachgrass.</title>
        <authorList>
            <consortium name="DOE Joint Genome Institute"/>
            <person name="David A.S."/>
            <person name="May G."/>
            <person name="Haridas S."/>
            <person name="Lim J."/>
            <person name="Wang M."/>
            <person name="Labutti K."/>
            <person name="Lipzen A."/>
            <person name="Barry K."/>
            <person name="Grigoriev I.V."/>
        </authorList>
    </citation>
    <scope>NUCLEOTIDE SEQUENCE [LARGE SCALE GENOMIC DNA]</scope>
    <source>
        <strain evidence="3">J235TASD1</strain>
    </source>
</reference>
<keyword evidence="1" id="KW-0812">Transmembrane</keyword>
<sequence>MASTISDSELLARQYGGIKIVRVRPQAVSTLLPYGAIILVSMLVGIVLISTALERWGLRLVYRKIFTDLEADKNKDRQRRSFVYHHIALLLMFPIFFVGLQPGALFLFENSNLSDPAFGGERVRHGTIGDVLFILFQLYSAYFLFELAFRTRFASAINIAHHLALLLIAQTSLVLSLDLKRHPEATMEFYMCLVWGAFDIVAEMPMHVIMIIWRVRRDRSPKLLSWLGFGLSAWVVSMACAEIGITVFLLQKSWDQWSVEWKVATPLIFSMWICAQLHGARIFFTMAWGERRKVKSARQEPWPPAP</sequence>
<keyword evidence="3" id="KW-1185">Reference proteome</keyword>
<feature type="transmembrane region" description="Helical" evidence="1">
    <location>
        <begin position="269"/>
        <end position="289"/>
    </location>
</feature>
<evidence type="ECO:0000313" key="2">
    <source>
        <dbReference type="EMBL" id="KXJ87374.1"/>
    </source>
</evidence>
<keyword evidence="1" id="KW-0472">Membrane</keyword>
<dbReference type="Proteomes" id="UP000070501">
    <property type="component" value="Unassembled WGS sequence"/>
</dbReference>
<gene>
    <name evidence="2" type="ORF">Micbo1qcDRAFT_152143</name>
</gene>
<proteinExistence type="predicted"/>
<feature type="transmembrane region" description="Helical" evidence="1">
    <location>
        <begin position="157"/>
        <end position="177"/>
    </location>
</feature>
<accession>A0A136IR21</accession>
<evidence type="ECO:0000256" key="1">
    <source>
        <dbReference type="SAM" id="Phobius"/>
    </source>
</evidence>
<evidence type="ECO:0008006" key="4">
    <source>
        <dbReference type="Google" id="ProtNLM"/>
    </source>
</evidence>
<name>A0A136IR21_9PEZI</name>
<feature type="transmembrane region" description="Helical" evidence="1">
    <location>
        <begin position="83"/>
        <end position="108"/>
    </location>
</feature>
<feature type="transmembrane region" description="Helical" evidence="1">
    <location>
        <begin position="128"/>
        <end position="145"/>
    </location>
</feature>
<dbReference type="InParanoid" id="A0A136IR21"/>
<evidence type="ECO:0000313" key="3">
    <source>
        <dbReference type="Proteomes" id="UP000070501"/>
    </source>
</evidence>
<dbReference type="EMBL" id="KQ964263">
    <property type="protein sequence ID" value="KXJ87374.1"/>
    <property type="molecule type" value="Genomic_DNA"/>
</dbReference>